<keyword evidence="9" id="KW-0902">Two-component regulatory system</keyword>
<dbReference type="InterPro" id="IPR003594">
    <property type="entry name" value="HATPase_dom"/>
</dbReference>
<dbReference type="Gene3D" id="6.10.340.10">
    <property type="match status" value="1"/>
</dbReference>
<dbReference type="Proteomes" id="UP000285317">
    <property type="component" value="Chromosome"/>
</dbReference>
<keyword evidence="8 11" id="KW-1133">Transmembrane helix</keyword>
<gene>
    <name evidence="14" type="ORF">C1I64_03140</name>
</gene>
<evidence type="ECO:0000256" key="2">
    <source>
        <dbReference type="ARBA" id="ARBA00004236"/>
    </source>
</evidence>
<feature type="domain" description="Histidine kinase" evidence="12">
    <location>
        <begin position="254"/>
        <end position="473"/>
    </location>
</feature>
<evidence type="ECO:0000256" key="5">
    <source>
        <dbReference type="ARBA" id="ARBA00022679"/>
    </source>
</evidence>
<sequence>MAAPSPLAAARAARRRSGALSIRARITVGSVAVATVLFALAAMLFYQVVTGIVERSERTILVSIEDEIRRDIAAGDVPRVRDSSTGQLYLAITPDGAVDATTMPTEVRRSVQAELRDRAADAVPRYTEVATATTRYLVRITAVEGEDGTWSVATARDQAASQLVLDDFAHVLVYAAIFLVVTFGLASWILTGAALAPVRRMRARADQIAADPTPGDQLPVVGTRDEIDELAETLNAFLAKQTASLAREKQMVSDASHELRTPLAALSAQLEIAHHRVEDPVAVDRVILDAQKSVDRLVRLASALLDISRIESRSARPASPFAELVDELVGAVDRTRLLAAESDVEIDYEIDEREPARLYAVATQDFGRVIDNLVRNAIQAIGHGGTIVAALAQKDGRLLLTVSDDGPGMPAKFIPVAFDRFSRPDDSRTIASGGSGLGLALVHTTVLSGGGTVALSNREPHGLAVDIVLPPVGSAAR</sequence>
<evidence type="ECO:0000256" key="10">
    <source>
        <dbReference type="ARBA" id="ARBA00023136"/>
    </source>
</evidence>
<dbReference type="Pfam" id="PF00672">
    <property type="entry name" value="HAMP"/>
    <property type="match status" value="1"/>
</dbReference>
<dbReference type="InterPro" id="IPR036890">
    <property type="entry name" value="HATPase_C_sf"/>
</dbReference>
<dbReference type="InterPro" id="IPR005467">
    <property type="entry name" value="His_kinase_dom"/>
</dbReference>
<dbReference type="SUPFAM" id="SSF55874">
    <property type="entry name" value="ATPase domain of HSP90 chaperone/DNA topoisomerase II/histidine kinase"/>
    <property type="match status" value="1"/>
</dbReference>
<dbReference type="AlphaFoldDB" id="A0A3T0SXV0"/>
<dbReference type="PANTHER" id="PTHR45436">
    <property type="entry name" value="SENSOR HISTIDINE KINASE YKOH"/>
    <property type="match status" value="1"/>
</dbReference>
<dbReference type="SMART" id="SM00387">
    <property type="entry name" value="HATPase_c"/>
    <property type="match status" value="1"/>
</dbReference>
<dbReference type="KEGG" id="rfs:C1I64_03140"/>
<evidence type="ECO:0000259" key="12">
    <source>
        <dbReference type="PROSITE" id="PS50109"/>
    </source>
</evidence>
<evidence type="ECO:0000313" key="14">
    <source>
        <dbReference type="EMBL" id="AZZ51134.1"/>
    </source>
</evidence>
<dbReference type="EMBL" id="CP028137">
    <property type="protein sequence ID" value="AZZ51134.1"/>
    <property type="molecule type" value="Genomic_DNA"/>
</dbReference>
<dbReference type="CDD" id="cd00082">
    <property type="entry name" value="HisKA"/>
    <property type="match status" value="1"/>
</dbReference>
<dbReference type="SUPFAM" id="SSF47384">
    <property type="entry name" value="Homodimeric domain of signal transducing histidine kinase"/>
    <property type="match status" value="1"/>
</dbReference>
<keyword evidence="10 11" id="KW-0472">Membrane</keyword>
<dbReference type="Gene3D" id="1.10.287.130">
    <property type="match status" value="1"/>
</dbReference>
<feature type="transmembrane region" description="Helical" evidence="11">
    <location>
        <begin position="171"/>
        <end position="196"/>
    </location>
</feature>
<reference evidence="14 15" key="1">
    <citation type="submission" date="2018-03" db="EMBL/GenBank/DDBJ databases">
        <title>Bacteriophage NCPPB3778 and a type I-E CRISPR drive the evolution of the US Biological Select Agent, Rathayibacter toxicus.</title>
        <authorList>
            <person name="Davis E.W.II."/>
            <person name="Tabima J.F."/>
            <person name="Weisberg A.J."/>
            <person name="Dantas Lopes L."/>
            <person name="Wiseman M.S."/>
            <person name="Wiseman M.S."/>
            <person name="Pupko T."/>
            <person name="Belcher M.S."/>
            <person name="Sechler A.J."/>
            <person name="Tancos M.A."/>
            <person name="Schroeder B.K."/>
            <person name="Murray T.D."/>
            <person name="Luster D.G."/>
            <person name="Schneider W.L."/>
            <person name="Rogers E."/>
            <person name="Andreote F.D."/>
            <person name="Grunwald N.J."/>
            <person name="Putnam M.L."/>
            <person name="Chang J.H."/>
        </authorList>
    </citation>
    <scope>NUCLEOTIDE SEQUENCE [LARGE SCALE GENOMIC DNA]</scope>
    <source>
        <strain evidence="14 15">DSM 15932</strain>
    </source>
</reference>
<protein>
    <recommendedName>
        <fullName evidence="3">histidine kinase</fullName>
        <ecNumber evidence="3">2.7.13.3</ecNumber>
    </recommendedName>
</protein>
<dbReference type="PROSITE" id="PS50885">
    <property type="entry name" value="HAMP"/>
    <property type="match status" value="1"/>
</dbReference>
<comment type="subcellular location">
    <subcellularLocation>
        <location evidence="2">Cell membrane</location>
    </subcellularLocation>
</comment>
<dbReference type="CDD" id="cd00075">
    <property type="entry name" value="HATPase"/>
    <property type="match status" value="1"/>
</dbReference>
<dbReference type="InterPro" id="IPR004358">
    <property type="entry name" value="Sig_transdc_His_kin-like_C"/>
</dbReference>
<dbReference type="PANTHER" id="PTHR45436:SF5">
    <property type="entry name" value="SENSOR HISTIDINE KINASE TRCS"/>
    <property type="match status" value="1"/>
</dbReference>
<keyword evidence="4" id="KW-0597">Phosphoprotein</keyword>
<name>A0A3T0SXV0_9MICO</name>
<dbReference type="Pfam" id="PF00512">
    <property type="entry name" value="HisKA"/>
    <property type="match status" value="1"/>
</dbReference>
<accession>A0A3T0SXV0</accession>
<keyword evidence="6 11" id="KW-0812">Transmembrane</keyword>
<dbReference type="SMART" id="SM00388">
    <property type="entry name" value="HisKA"/>
    <property type="match status" value="1"/>
</dbReference>
<evidence type="ECO:0000256" key="7">
    <source>
        <dbReference type="ARBA" id="ARBA00022777"/>
    </source>
</evidence>
<evidence type="ECO:0000259" key="13">
    <source>
        <dbReference type="PROSITE" id="PS50885"/>
    </source>
</evidence>
<evidence type="ECO:0000256" key="6">
    <source>
        <dbReference type="ARBA" id="ARBA00022692"/>
    </source>
</evidence>
<comment type="catalytic activity">
    <reaction evidence="1">
        <text>ATP + protein L-histidine = ADP + protein N-phospho-L-histidine.</text>
        <dbReference type="EC" id="2.7.13.3"/>
    </reaction>
</comment>
<evidence type="ECO:0000256" key="4">
    <source>
        <dbReference type="ARBA" id="ARBA00022553"/>
    </source>
</evidence>
<evidence type="ECO:0000256" key="11">
    <source>
        <dbReference type="SAM" id="Phobius"/>
    </source>
</evidence>
<dbReference type="PROSITE" id="PS50109">
    <property type="entry name" value="HIS_KIN"/>
    <property type="match status" value="1"/>
</dbReference>
<feature type="transmembrane region" description="Helical" evidence="11">
    <location>
        <begin position="24"/>
        <end position="46"/>
    </location>
</feature>
<evidence type="ECO:0000256" key="1">
    <source>
        <dbReference type="ARBA" id="ARBA00000085"/>
    </source>
</evidence>
<dbReference type="SMART" id="SM00304">
    <property type="entry name" value="HAMP"/>
    <property type="match status" value="1"/>
</dbReference>
<evidence type="ECO:0000256" key="8">
    <source>
        <dbReference type="ARBA" id="ARBA00022989"/>
    </source>
</evidence>
<dbReference type="PRINTS" id="PR00344">
    <property type="entry name" value="BCTRLSENSOR"/>
</dbReference>
<dbReference type="CDD" id="cd06225">
    <property type="entry name" value="HAMP"/>
    <property type="match status" value="1"/>
</dbReference>
<proteinExistence type="predicted"/>
<evidence type="ECO:0000313" key="15">
    <source>
        <dbReference type="Proteomes" id="UP000285317"/>
    </source>
</evidence>
<dbReference type="Pfam" id="PF02518">
    <property type="entry name" value="HATPase_c"/>
    <property type="match status" value="1"/>
</dbReference>
<dbReference type="GO" id="GO:0005886">
    <property type="term" value="C:plasma membrane"/>
    <property type="evidence" value="ECO:0007669"/>
    <property type="project" value="UniProtKB-SubCell"/>
</dbReference>
<dbReference type="InterPro" id="IPR036097">
    <property type="entry name" value="HisK_dim/P_sf"/>
</dbReference>
<evidence type="ECO:0000256" key="3">
    <source>
        <dbReference type="ARBA" id="ARBA00012438"/>
    </source>
</evidence>
<organism evidence="14 15">
    <name type="scientific">Rathayibacter festucae DSM 15932</name>
    <dbReference type="NCBI Taxonomy" id="1328866"/>
    <lineage>
        <taxon>Bacteria</taxon>
        <taxon>Bacillati</taxon>
        <taxon>Actinomycetota</taxon>
        <taxon>Actinomycetes</taxon>
        <taxon>Micrococcales</taxon>
        <taxon>Microbacteriaceae</taxon>
        <taxon>Rathayibacter</taxon>
    </lineage>
</organism>
<dbReference type="EC" id="2.7.13.3" evidence="3"/>
<keyword evidence="5" id="KW-0808">Transferase</keyword>
<dbReference type="Gene3D" id="3.30.565.10">
    <property type="entry name" value="Histidine kinase-like ATPase, C-terminal domain"/>
    <property type="match status" value="1"/>
</dbReference>
<evidence type="ECO:0000256" key="9">
    <source>
        <dbReference type="ARBA" id="ARBA00023012"/>
    </source>
</evidence>
<feature type="domain" description="HAMP" evidence="13">
    <location>
        <begin position="192"/>
        <end position="246"/>
    </location>
</feature>
<keyword evidence="7 14" id="KW-0418">Kinase</keyword>
<dbReference type="InterPro" id="IPR050428">
    <property type="entry name" value="TCS_sensor_his_kinase"/>
</dbReference>
<dbReference type="RefSeq" id="WP_127886173.1">
    <property type="nucleotide sequence ID" value="NZ_CP028137.1"/>
</dbReference>
<dbReference type="GO" id="GO:0000155">
    <property type="term" value="F:phosphorelay sensor kinase activity"/>
    <property type="evidence" value="ECO:0007669"/>
    <property type="project" value="InterPro"/>
</dbReference>
<dbReference type="InterPro" id="IPR003661">
    <property type="entry name" value="HisK_dim/P_dom"/>
</dbReference>
<dbReference type="InterPro" id="IPR003660">
    <property type="entry name" value="HAMP_dom"/>
</dbReference>